<evidence type="ECO:0000313" key="4">
    <source>
        <dbReference type="EMBL" id="CAK0800103.1"/>
    </source>
</evidence>
<gene>
    <name evidence="4" type="ORF">PCOR1329_LOCUS8361</name>
</gene>
<dbReference type="InterPro" id="IPR008854">
    <property type="entry name" value="TPMT"/>
</dbReference>
<dbReference type="Pfam" id="PF05724">
    <property type="entry name" value="TPMT"/>
    <property type="match status" value="2"/>
</dbReference>
<reference evidence="4" key="1">
    <citation type="submission" date="2023-10" db="EMBL/GenBank/DDBJ databases">
        <authorList>
            <person name="Chen Y."/>
            <person name="Shah S."/>
            <person name="Dougan E. K."/>
            <person name="Thang M."/>
            <person name="Chan C."/>
        </authorList>
    </citation>
    <scope>NUCLEOTIDE SEQUENCE [LARGE SCALE GENOMIC DNA]</scope>
</reference>
<organism evidence="4 5">
    <name type="scientific">Prorocentrum cordatum</name>
    <dbReference type="NCBI Taxonomy" id="2364126"/>
    <lineage>
        <taxon>Eukaryota</taxon>
        <taxon>Sar</taxon>
        <taxon>Alveolata</taxon>
        <taxon>Dinophyceae</taxon>
        <taxon>Prorocentrales</taxon>
        <taxon>Prorocentraceae</taxon>
        <taxon>Prorocentrum</taxon>
    </lineage>
</organism>
<keyword evidence="2" id="KW-0808">Transferase</keyword>
<keyword evidence="3" id="KW-0949">S-adenosyl-L-methionine</keyword>
<protein>
    <recommendedName>
        <fullName evidence="6">Thiopurine S-methyltransferase</fullName>
    </recommendedName>
</protein>
<evidence type="ECO:0008006" key="6">
    <source>
        <dbReference type="Google" id="ProtNLM"/>
    </source>
</evidence>
<dbReference type="Gene3D" id="3.40.50.150">
    <property type="entry name" value="Vaccinia Virus protein VP39"/>
    <property type="match status" value="1"/>
</dbReference>
<dbReference type="PROSITE" id="PS51585">
    <property type="entry name" value="SAM_MT_TPMT"/>
    <property type="match status" value="1"/>
</dbReference>
<evidence type="ECO:0000313" key="5">
    <source>
        <dbReference type="Proteomes" id="UP001189429"/>
    </source>
</evidence>
<evidence type="ECO:0000256" key="1">
    <source>
        <dbReference type="ARBA" id="ARBA00022603"/>
    </source>
</evidence>
<dbReference type="PANTHER" id="PTHR10259">
    <property type="entry name" value="THIOPURINE S-METHYLTRANSFERASE"/>
    <property type="match status" value="1"/>
</dbReference>
<proteinExistence type="predicted"/>
<evidence type="ECO:0000256" key="2">
    <source>
        <dbReference type="ARBA" id="ARBA00022679"/>
    </source>
</evidence>
<dbReference type="Proteomes" id="UP001189429">
    <property type="component" value="Unassembled WGS sequence"/>
</dbReference>
<evidence type="ECO:0000256" key="3">
    <source>
        <dbReference type="ARBA" id="ARBA00022691"/>
    </source>
</evidence>
<name>A0ABN9Q9N2_9DINO</name>
<dbReference type="EMBL" id="CAUYUJ010002292">
    <property type="protein sequence ID" value="CAK0800103.1"/>
    <property type="molecule type" value="Genomic_DNA"/>
</dbReference>
<keyword evidence="1" id="KW-0489">Methyltransferase</keyword>
<keyword evidence="5" id="KW-1185">Reference proteome</keyword>
<dbReference type="InterPro" id="IPR029063">
    <property type="entry name" value="SAM-dependent_MTases_sf"/>
</dbReference>
<dbReference type="SUPFAM" id="SSF53335">
    <property type="entry name" value="S-adenosyl-L-methionine-dependent methyltransferases"/>
    <property type="match status" value="1"/>
</dbReference>
<dbReference type="PANTHER" id="PTHR10259:SF11">
    <property type="entry name" value="THIOPURINE S-METHYLTRANSFERASE"/>
    <property type="match status" value="1"/>
</dbReference>
<sequence length="391" mass="41304">MSGSLSAALATARGRAAALAAAGAAAGAAGAALAAPQPRRPARCYFEPRPDGSTDRLARWSGRTWGKIPWDRSPTFHLKGVHPLLEKYASRLVDGVSALDAEIGPSALVPLCGKSYDLLFLCQLGLGVVGVEGILRPICEFRSEHQGRVRGLRRSTPLHLRADGTWAEGADFQAADGFAGARPHRVFKSGPEGLGYYADFPAVWHGTVPAGVHGTRPLDLLQADFFEASPAMLAGGTFARRGACDVAVDRGGLDAVPPGARRQYVAALSRLLKPEGRVLLIVLEYDQSQVPVDPTGKRSRPPPFSVPEAEVRRLFPAGAWDVELLERRPETEISTFSPAFSGVTVREAAYLIHKRPGATPSTAARRAAGCAAVAGALAAAAWATRDARRGG</sequence>
<comment type="caution">
    <text evidence="4">The sequence shown here is derived from an EMBL/GenBank/DDBJ whole genome shotgun (WGS) entry which is preliminary data.</text>
</comment>
<accession>A0ABN9Q9N2</accession>